<dbReference type="Proteomes" id="UP000030672">
    <property type="component" value="Unassembled WGS sequence"/>
</dbReference>
<dbReference type="InterPro" id="IPR045059">
    <property type="entry name" value="Ribosomal_uL29_euk"/>
</dbReference>
<dbReference type="GO" id="GO:0003729">
    <property type="term" value="F:mRNA binding"/>
    <property type="evidence" value="ECO:0007669"/>
    <property type="project" value="TreeGrafter"/>
</dbReference>
<comment type="similarity">
    <text evidence="1">Belongs to the universal ribosomal protein uL29 family.</text>
</comment>
<dbReference type="EMBL" id="KL584828">
    <property type="protein sequence ID" value="KEQ64554.1"/>
    <property type="molecule type" value="Genomic_DNA"/>
</dbReference>
<protein>
    <submittedName>
        <fullName evidence="5">60S ribosomal protein L35</fullName>
    </submittedName>
</protein>
<keyword evidence="3" id="KW-0687">Ribonucleoprotein</keyword>
<dbReference type="AlphaFoldDB" id="A0A074VZ57"/>
<keyword evidence="4" id="KW-0175">Coiled coil</keyword>
<keyword evidence="2 5" id="KW-0689">Ribosomal protein</keyword>
<dbReference type="GO" id="GO:0000463">
    <property type="term" value="P:maturation of LSU-rRNA from tricistronic rRNA transcript (SSU-rRNA, 5.8S rRNA, LSU-rRNA)"/>
    <property type="evidence" value="ECO:0007669"/>
    <property type="project" value="InterPro"/>
</dbReference>
<dbReference type="CDD" id="cd00427">
    <property type="entry name" value="Ribosomal_L29_HIP"/>
    <property type="match status" value="1"/>
</dbReference>
<dbReference type="PANTHER" id="PTHR45722:SF2">
    <property type="entry name" value="LARGE RIBOSOMAL SUBUNIT PROTEIN UL29-RELATED"/>
    <property type="match status" value="1"/>
</dbReference>
<organism evidence="5 6">
    <name type="scientific">Aureobasidium melanogenum (strain CBS 110374)</name>
    <name type="common">Aureobasidium pullulans var. melanogenum</name>
    <dbReference type="NCBI Taxonomy" id="1043003"/>
    <lineage>
        <taxon>Eukaryota</taxon>
        <taxon>Fungi</taxon>
        <taxon>Dikarya</taxon>
        <taxon>Ascomycota</taxon>
        <taxon>Pezizomycotina</taxon>
        <taxon>Dothideomycetes</taxon>
        <taxon>Dothideomycetidae</taxon>
        <taxon>Dothideales</taxon>
        <taxon>Saccotheciaceae</taxon>
        <taxon>Aureobasidium</taxon>
    </lineage>
</organism>
<dbReference type="GO" id="GO:0030684">
    <property type="term" value="C:preribosome"/>
    <property type="evidence" value="ECO:0007669"/>
    <property type="project" value="UniProtKB-ARBA"/>
</dbReference>
<dbReference type="Gene3D" id="6.10.250.3450">
    <property type="match status" value="1"/>
</dbReference>
<accession>A0A074VZ57</accession>
<evidence type="ECO:0000256" key="1">
    <source>
        <dbReference type="ARBA" id="ARBA00009254"/>
    </source>
</evidence>
<feature type="coiled-coil region" evidence="4">
    <location>
        <begin position="9"/>
        <end position="36"/>
    </location>
</feature>
<evidence type="ECO:0000256" key="4">
    <source>
        <dbReference type="SAM" id="Coils"/>
    </source>
</evidence>
<dbReference type="FunFam" id="1.10.287.310:FF:000002">
    <property type="entry name" value="60S ribosomal protein L35"/>
    <property type="match status" value="1"/>
</dbReference>
<dbReference type="STRING" id="1043003.A0A074VZ57"/>
<dbReference type="NCBIfam" id="TIGR00012">
    <property type="entry name" value="L29"/>
    <property type="match status" value="1"/>
</dbReference>
<keyword evidence="6" id="KW-1185">Reference proteome</keyword>
<dbReference type="Gene3D" id="1.10.287.310">
    <property type="match status" value="1"/>
</dbReference>
<dbReference type="GO" id="GO:0006412">
    <property type="term" value="P:translation"/>
    <property type="evidence" value="ECO:0007669"/>
    <property type="project" value="InterPro"/>
</dbReference>
<dbReference type="SUPFAM" id="SSF46561">
    <property type="entry name" value="Ribosomal protein L29 (L29p)"/>
    <property type="match status" value="1"/>
</dbReference>
<evidence type="ECO:0000313" key="5">
    <source>
        <dbReference type="EMBL" id="KEQ64554.1"/>
    </source>
</evidence>
<evidence type="ECO:0000256" key="2">
    <source>
        <dbReference type="ARBA" id="ARBA00022980"/>
    </source>
</evidence>
<dbReference type="HAMAP" id="MF_00374">
    <property type="entry name" value="Ribosomal_uL29"/>
    <property type="match status" value="1"/>
</dbReference>
<dbReference type="GeneID" id="63919411"/>
<gene>
    <name evidence="5" type="ORF">M437DRAFT_73511</name>
</gene>
<dbReference type="Pfam" id="PF00831">
    <property type="entry name" value="Ribosomal_L29"/>
    <property type="match status" value="1"/>
</dbReference>
<dbReference type="GO" id="GO:0003735">
    <property type="term" value="F:structural constituent of ribosome"/>
    <property type="evidence" value="ECO:0007669"/>
    <property type="project" value="InterPro"/>
</dbReference>
<dbReference type="PANTHER" id="PTHR45722">
    <property type="entry name" value="60S RIBOSOMAL PROTEIN L35"/>
    <property type="match status" value="1"/>
</dbReference>
<sequence length="126" mass="14809">MSSAKVKASQLWSKNKDELKTQLEELKAELVQLRTQKIAGGAQSKLTRIHDVRKSIARVLTVININQRSQLRIFYKNKKYLPLDLRAKQTRAIRRRLSKEDASRVTEKQKKKQIHFPQRNYAVKVR</sequence>
<dbReference type="InterPro" id="IPR036049">
    <property type="entry name" value="Ribosomal_uL29_sf"/>
</dbReference>
<name>A0A074VZ57_AURM1</name>
<dbReference type="FunFam" id="6.10.250.3450:FF:000001">
    <property type="entry name" value="60S ribosomal protein L35"/>
    <property type="match status" value="1"/>
</dbReference>
<proteinExistence type="inferred from homology"/>
<reference evidence="5 6" key="1">
    <citation type="journal article" date="2014" name="BMC Genomics">
        <title>Genome sequencing of four Aureobasidium pullulans varieties: biotechnological potential, stress tolerance, and description of new species.</title>
        <authorList>
            <person name="Gostin Ar C."/>
            <person name="Ohm R.A."/>
            <person name="Kogej T."/>
            <person name="Sonjak S."/>
            <person name="Turk M."/>
            <person name="Zajc J."/>
            <person name="Zalar P."/>
            <person name="Grube M."/>
            <person name="Sun H."/>
            <person name="Han J."/>
            <person name="Sharma A."/>
            <person name="Chiniquy J."/>
            <person name="Ngan C.Y."/>
            <person name="Lipzen A."/>
            <person name="Barry K."/>
            <person name="Grigoriev I.V."/>
            <person name="Gunde-Cimerman N."/>
        </authorList>
    </citation>
    <scope>NUCLEOTIDE SEQUENCE [LARGE SCALE GENOMIC DNA]</scope>
    <source>
        <strain evidence="5 6">CBS 110374</strain>
    </source>
</reference>
<dbReference type="HOGENOM" id="CLU_110381_1_1_1"/>
<dbReference type="RefSeq" id="XP_040881577.1">
    <property type="nucleotide sequence ID" value="XM_041026038.1"/>
</dbReference>
<dbReference type="GO" id="GO:0022625">
    <property type="term" value="C:cytosolic large ribosomal subunit"/>
    <property type="evidence" value="ECO:0007669"/>
    <property type="project" value="InterPro"/>
</dbReference>
<dbReference type="InterPro" id="IPR001854">
    <property type="entry name" value="Ribosomal_uL29"/>
</dbReference>
<evidence type="ECO:0000313" key="6">
    <source>
        <dbReference type="Proteomes" id="UP000030672"/>
    </source>
</evidence>
<evidence type="ECO:0000256" key="3">
    <source>
        <dbReference type="ARBA" id="ARBA00023274"/>
    </source>
</evidence>